<dbReference type="InterPro" id="IPR044000">
    <property type="entry name" value="Phage_tube_2"/>
</dbReference>
<comment type="caution">
    <text evidence="1">The sequence shown here is derived from an EMBL/GenBank/DDBJ whole genome shotgun (WGS) entry which is preliminary data.</text>
</comment>
<keyword evidence="2" id="KW-1185">Reference proteome</keyword>
<accession>A0ABW8U831</accession>
<proteinExistence type="predicted"/>
<dbReference type="RefSeq" id="WP_407068901.1">
    <property type="nucleotide sequence ID" value="NZ_JBJJXE010000004.1"/>
</dbReference>
<protein>
    <submittedName>
        <fullName evidence="1">Phage tail tube protein</fullName>
    </submittedName>
</protein>
<dbReference type="Pfam" id="PF18906">
    <property type="entry name" value="Phage_tube_2"/>
    <property type="match status" value="1"/>
</dbReference>
<reference evidence="1 2" key="1">
    <citation type="submission" date="2024-11" db="EMBL/GenBank/DDBJ databases">
        <title>First Report of Moraxella oculi in Brazil in an Infectious Bovine Keratoconjunctivitis Outbreak.</title>
        <authorList>
            <person name="Carvalho C.V."/>
            <person name="Domingues R."/>
            <person name="Coutinho C."/>
            <person name="Honorio N.T.B.S."/>
            <person name="Faza D.R.L.R."/>
            <person name="Carvalho W.A."/>
            <person name="Machado A.B.F."/>
            <person name="Martins M.F."/>
            <person name="Gaspar E.B."/>
        </authorList>
    </citation>
    <scope>NUCLEOTIDE SEQUENCE [LARGE SCALE GENOMIC DNA]</scope>
    <source>
        <strain evidence="1 2">2117LE</strain>
    </source>
</reference>
<name>A0ABW8U831_9GAMM</name>
<gene>
    <name evidence="1" type="ORF">ACJHVH_04360</name>
</gene>
<evidence type="ECO:0000313" key="2">
    <source>
        <dbReference type="Proteomes" id="UP001624684"/>
    </source>
</evidence>
<organism evidence="1 2">
    <name type="scientific">Moraxella oculi</name>
    <dbReference type="NCBI Taxonomy" id="2940516"/>
    <lineage>
        <taxon>Bacteria</taxon>
        <taxon>Pseudomonadati</taxon>
        <taxon>Pseudomonadota</taxon>
        <taxon>Gammaproteobacteria</taxon>
        <taxon>Moraxellales</taxon>
        <taxon>Moraxellaceae</taxon>
        <taxon>Moraxella</taxon>
    </lineage>
</organism>
<dbReference type="Proteomes" id="UP001624684">
    <property type="component" value="Unassembled WGS sequence"/>
</dbReference>
<dbReference type="EMBL" id="JBJJXE010000004">
    <property type="protein sequence ID" value="MFL1732232.1"/>
    <property type="molecule type" value="Genomic_DNA"/>
</dbReference>
<evidence type="ECO:0000313" key="1">
    <source>
        <dbReference type="EMBL" id="MFL1732232.1"/>
    </source>
</evidence>
<sequence>MSRGSKIQINYAPQTTEEVPRTGWKTLPYKSNGLTASFEKTESETITDSRISSAGLVTSGALSGDVEVEFAKTTYDDLLAAVACNEWARDALTFGGDVVKKYAFEVMFKDVGIYHYYGGARINTFELSLSDTGYATAKFGIMGSDYKNQNDTPYSVRPASAGQLEKVTALSVEDIKIDGITTKGVACVTAFDFKLDNNIQEQRCLGGGIFAKNLLEMMAKMDGNMTLAYGKKAQEIVNKQMTGATVAIEITLKFADGSKYVLNIPKAQVNGETPSGGMNDLITQAVTYTVVEQAPTITKVSAGV</sequence>